<organism evidence="1 2">
    <name type="scientific">Bauhinia variegata</name>
    <name type="common">Purple orchid tree</name>
    <name type="synonym">Phanera variegata</name>
    <dbReference type="NCBI Taxonomy" id="167791"/>
    <lineage>
        <taxon>Eukaryota</taxon>
        <taxon>Viridiplantae</taxon>
        <taxon>Streptophyta</taxon>
        <taxon>Embryophyta</taxon>
        <taxon>Tracheophyta</taxon>
        <taxon>Spermatophyta</taxon>
        <taxon>Magnoliopsida</taxon>
        <taxon>eudicotyledons</taxon>
        <taxon>Gunneridae</taxon>
        <taxon>Pentapetalae</taxon>
        <taxon>rosids</taxon>
        <taxon>fabids</taxon>
        <taxon>Fabales</taxon>
        <taxon>Fabaceae</taxon>
        <taxon>Cercidoideae</taxon>
        <taxon>Cercideae</taxon>
        <taxon>Bauhiniinae</taxon>
        <taxon>Bauhinia</taxon>
    </lineage>
</organism>
<proteinExistence type="predicted"/>
<evidence type="ECO:0000313" key="2">
    <source>
        <dbReference type="Proteomes" id="UP000828941"/>
    </source>
</evidence>
<name>A0ACB9NNP1_BAUVA</name>
<reference evidence="1 2" key="1">
    <citation type="journal article" date="2022" name="DNA Res.">
        <title>Chromosomal-level genome assembly of the orchid tree Bauhinia variegata (Leguminosae; Cercidoideae) supports the allotetraploid origin hypothesis of Bauhinia.</title>
        <authorList>
            <person name="Zhong Y."/>
            <person name="Chen Y."/>
            <person name="Zheng D."/>
            <person name="Pang J."/>
            <person name="Liu Y."/>
            <person name="Luo S."/>
            <person name="Meng S."/>
            <person name="Qian L."/>
            <person name="Wei D."/>
            <person name="Dai S."/>
            <person name="Zhou R."/>
        </authorList>
    </citation>
    <scope>NUCLEOTIDE SEQUENCE [LARGE SCALE GENOMIC DNA]</scope>
    <source>
        <strain evidence="1">BV-YZ2020</strain>
    </source>
</reference>
<accession>A0ACB9NNP1</accession>
<evidence type="ECO:0000313" key="1">
    <source>
        <dbReference type="EMBL" id="KAI4337434.1"/>
    </source>
</evidence>
<protein>
    <submittedName>
        <fullName evidence="1">Uncharacterized protein</fullName>
    </submittedName>
</protein>
<dbReference type="Proteomes" id="UP000828941">
    <property type="component" value="Chromosome 6"/>
</dbReference>
<keyword evidence="2" id="KW-1185">Reference proteome</keyword>
<gene>
    <name evidence="1" type="ORF">L6164_015852</name>
</gene>
<dbReference type="EMBL" id="CM039431">
    <property type="protein sequence ID" value="KAI4337434.1"/>
    <property type="molecule type" value="Genomic_DNA"/>
</dbReference>
<sequence length="103" mass="11457">MGKKDLEAKGNLDDLSSREKKRDLNLKRCAAEPPKCKTLALAGLDICLLCPVSSYYGKPSRGSSPFYFCSPPCLPFSSLSKFLSPIHFHFSPMTMTDCKYNKS</sequence>
<comment type="caution">
    <text evidence="1">The sequence shown here is derived from an EMBL/GenBank/DDBJ whole genome shotgun (WGS) entry which is preliminary data.</text>
</comment>